<dbReference type="GO" id="GO:0016491">
    <property type="term" value="F:oxidoreductase activity"/>
    <property type="evidence" value="ECO:0007669"/>
    <property type="project" value="UniProtKB-KW"/>
</dbReference>
<dbReference type="Pfam" id="PF00106">
    <property type="entry name" value="adh_short"/>
    <property type="match status" value="1"/>
</dbReference>
<dbReference type="PRINTS" id="PR00080">
    <property type="entry name" value="SDRFAMILY"/>
</dbReference>
<protein>
    <recommendedName>
        <fullName evidence="6">3-(cis-5,6-dihydroxycyclohexa-1,3-dien-1-yl)propanoate dehydrogenase</fullName>
    </recommendedName>
</protein>
<gene>
    <name evidence="4" type="ORF">LMG29739_03891</name>
</gene>
<dbReference type="PRINTS" id="PR00081">
    <property type="entry name" value="GDHRDH"/>
</dbReference>
<dbReference type="RefSeq" id="WP_175112680.1">
    <property type="nucleotide sequence ID" value="NZ_CADIKF010000031.1"/>
</dbReference>
<evidence type="ECO:0000313" key="5">
    <source>
        <dbReference type="Proteomes" id="UP000494329"/>
    </source>
</evidence>
<evidence type="ECO:0000256" key="3">
    <source>
        <dbReference type="RuleBase" id="RU000363"/>
    </source>
</evidence>
<dbReference type="AlphaFoldDB" id="A0A6J5EBB3"/>
<proteinExistence type="inferred from homology"/>
<dbReference type="PIRSF" id="PIRSF000126">
    <property type="entry name" value="11-beta-HSD1"/>
    <property type="match status" value="1"/>
</dbReference>
<evidence type="ECO:0008006" key="6">
    <source>
        <dbReference type="Google" id="ProtNLM"/>
    </source>
</evidence>
<dbReference type="Proteomes" id="UP000494329">
    <property type="component" value="Unassembled WGS sequence"/>
</dbReference>
<dbReference type="InterPro" id="IPR020904">
    <property type="entry name" value="Sc_DH/Rdtase_CS"/>
</dbReference>
<dbReference type="PROSITE" id="PS00061">
    <property type="entry name" value="ADH_SHORT"/>
    <property type="match status" value="1"/>
</dbReference>
<dbReference type="InterPro" id="IPR002347">
    <property type="entry name" value="SDR_fam"/>
</dbReference>
<accession>A0A6J5EBB3</accession>
<dbReference type="SUPFAM" id="SSF51735">
    <property type="entry name" value="NAD(P)-binding Rossmann-fold domains"/>
    <property type="match status" value="1"/>
</dbReference>
<name>A0A6J5EBB3_9BURK</name>
<dbReference type="EMBL" id="CADIKF010000031">
    <property type="protein sequence ID" value="CAB3762472.1"/>
    <property type="molecule type" value="Genomic_DNA"/>
</dbReference>
<dbReference type="CDD" id="cd05233">
    <property type="entry name" value="SDR_c"/>
    <property type="match status" value="1"/>
</dbReference>
<sequence>MSNTSFKGTAVVTGASTGIGAVYAQRLARRGYDLIVVARNRARLEQLATRITRETGRSVEIVTADLAKDEDIRRVENVLRADASITMLVNNAGIGAALPLLNSDVDAMEAMIKLNVVSLTRLTYAIAPAFVARGGGSIINVASIAGVAPEILNGVYGGTKSFVVALTQSLRHELADKGIRAQAVLPGATRTEFWGIAGQPVENLPQQIVMDAEDMVDAALAGFDQGEAVTIPSLPNVADWNAFESARQALMPNLSRSKPAERFNVTETAEAAEAV</sequence>
<keyword evidence="2" id="KW-0560">Oxidoreductase</keyword>
<dbReference type="Gene3D" id="3.40.50.720">
    <property type="entry name" value="NAD(P)-binding Rossmann-like Domain"/>
    <property type="match status" value="1"/>
</dbReference>
<dbReference type="PANTHER" id="PTHR42901">
    <property type="entry name" value="ALCOHOL DEHYDROGENASE"/>
    <property type="match status" value="1"/>
</dbReference>
<organism evidence="4 5">
    <name type="scientific">Paraburkholderia solisilvae</name>
    <dbReference type="NCBI Taxonomy" id="624376"/>
    <lineage>
        <taxon>Bacteria</taxon>
        <taxon>Pseudomonadati</taxon>
        <taxon>Pseudomonadota</taxon>
        <taxon>Betaproteobacteria</taxon>
        <taxon>Burkholderiales</taxon>
        <taxon>Burkholderiaceae</taxon>
        <taxon>Paraburkholderia</taxon>
    </lineage>
</organism>
<keyword evidence="5" id="KW-1185">Reference proteome</keyword>
<dbReference type="InterPro" id="IPR036291">
    <property type="entry name" value="NAD(P)-bd_dom_sf"/>
</dbReference>
<evidence type="ECO:0000313" key="4">
    <source>
        <dbReference type="EMBL" id="CAB3762472.1"/>
    </source>
</evidence>
<evidence type="ECO:0000256" key="1">
    <source>
        <dbReference type="ARBA" id="ARBA00006484"/>
    </source>
</evidence>
<dbReference type="PANTHER" id="PTHR42901:SF1">
    <property type="entry name" value="ALCOHOL DEHYDROGENASE"/>
    <property type="match status" value="1"/>
</dbReference>
<comment type="similarity">
    <text evidence="1 3">Belongs to the short-chain dehydrogenases/reductases (SDR) family.</text>
</comment>
<reference evidence="4 5" key="1">
    <citation type="submission" date="2020-04" db="EMBL/GenBank/DDBJ databases">
        <authorList>
            <person name="De Canck E."/>
        </authorList>
    </citation>
    <scope>NUCLEOTIDE SEQUENCE [LARGE SCALE GENOMIC DNA]</scope>
    <source>
        <strain evidence="4 5">LMG 29739</strain>
    </source>
</reference>
<evidence type="ECO:0000256" key="2">
    <source>
        <dbReference type="ARBA" id="ARBA00023002"/>
    </source>
</evidence>